<proteinExistence type="inferred from homology"/>
<evidence type="ECO:0000256" key="2">
    <source>
        <dbReference type="ARBA" id="ARBA00022801"/>
    </source>
</evidence>
<dbReference type="InterPro" id="IPR017850">
    <property type="entry name" value="Alkaline_phosphatase_core_sf"/>
</dbReference>
<dbReference type="InterPro" id="IPR000917">
    <property type="entry name" value="Sulfatase_N"/>
</dbReference>
<dbReference type="AlphaFoldDB" id="A0A7G1IHJ6"/>
<dbReference type="Proteomes" id="UP000516380">
    <property type="component" value="Chromosome"/>
</dbReference>
<evidence type="ECO:0000256" key="3">
    <source>
        <dbReference type="SAM" id="MobiDB-lite"/>
    </source>
</evidence>
<feature type="region of interest" description="Disordered" evidence="3">
    <location>
        <begin position="341"/>
        <end position="401"/>
    </location>
</feature>
<feature type="compositionally biased region" description="Low complexity" evidence="3">
    <location>
        <begin position="341"/>
        <end position="363"/>
    </location>
</feature>
<dbReference type="GO" id="GO:0004065">
    <property type="term" value="F:arylsulfatase activity"/>
    <property type="evidence" value="ECO:0007669"/>
    <property type="project" value="TreeGrafter"/>
</dbReference>
<feature type="compositionally biased region" description="Low complexity" evidence="3">
    <location>
        <begin position="287"/>
        <end position="301"/>
    </location>
</feature>
<feature type="region of interest" description="Disordered" evidence="3">
    <location>
        <begin position="576"/>
        <end position="600"/>
    </location>
</feature>
<keyword evidence="6" id="KW-1185">Reference proteome</keyword>
<dbReference type="EMBL" id="AP023343">
    <property type="protein sequence ID" value="BCI90280.1"/>
    <property type="molecule type" value="Genomic_DNA"/>
</dbReference>
<gene>
    <name evidence="5" type="ORF">NIIDMKKI_54860</name>
</gene>
<dbReference type="InterPro" id="IPR050738">
    <property type="entry name" value="Sulfatase"/>
</dbReference>
<dbReference type="SUPFAM" id="SSF53649">
    <property type="entry name" value="Alkaline phosphatase-like"/>
    <property type="match status" value="2"/>
</dbReference>
<feature type="region of interest" description="Disordered" evidence="3">
    <location>
        <begin position="287"/>
        <end position="312"/>
    </location>
</feature>
<feature type="domain" description="Sulfatase N-terminal" evidence="4">
    <location>
        <begin position="5"/>
        <end position="228"/>
    </location>
</feature>
<evidence type="ECO:0000256" key="1">
    <source>
        <dbReference type="ARBA" id="ARBA00008779"/>
    </source>
</evidence>
<comment type="similarity">
    <text evidence="1">Belongs to the sulfatase family.</text>
</comment>
<protein>
    <recommendedName>
        <fullName evidence="4">Sulfatase N-terminal domain-containing protein</fullName>
    </recommendedName>
</protein>
<dbReference type="PANTHER" id="PTHR42693:SF53">
    <property type="entry name" value="ENDO-4-O-SULFATASE"/>
    <property type="match status" value="1"/>
</dbReference>
<name>A0A7G1IHJ6_MYCKA</name>
<feature type="compositionally biased region" description="Basic residues" evidence="3">
    <location>
        <begin position="384"/>
        <end position="401"/>
    </location>
</feature>
<reference evidence="5 6" key="1">
    <citation type="submission" date="2020-07" db="EMBL/GenBank/DDBJ databases">
        <title>Mycobacterium kansasii (former subtype) with zoonotic potential isolated from diseased indoor pet cat, Japan.</title>
        <authorList>
            <person name="Fukano H."/>
            <person name="Terazono T."/>
            <person name="Hoshino Y."/>
        </authorList>
    </citation>
    <scope>NUCLEOTIDE SEQUENCE [LARGE SCALE GENOMIC DNA]</scope>
    <source>
        <strain evidence="5 6">Kuro-I</strain>
    </source>
</reference>
<evidence type="ECO:0000259" key="4">
    <source>
        <dbReference type="Pfam" id="PF00884"/>
    </source>
</evidence>
<keyword evidence="2" id="KW-0378">Hydrolase</keyword>
<evidence type="ECO:0000313" key="6">
    <source>
        <dbReference type="Proteomes" id="UP000516380"/>
    </source>
</evidence>
<feature type="compositionally biased region" description="Basic residues" evidence="3">
    <location>
        <begin position="364"/>
        <end position="376"/>
    </location>
</feature>
<sequence>MADRPDIVIVMTDEERAVPPYESADILAWRQRTLTGRRWFDEHGVNFTRHYTGSLACVPSRPTIFTGHYPDLHGVTQTDGIGKRFDDSRLRWLRAGEVPTLGNWFRAAGYDTHYDGKWHISHADLHDPETGGSLATNDDDGVVDPAAVQRYLDADPLGPYGFSGWVGPEPHGAAMSDCGLRRDPLIADRVVAWLNDRYARRRAGDAAALRPFLLVASFVNPHDIVLFPAWVRRNPLKPSLLDPPPVHPRPPPTKICRQNRLPRSRFGRPTTPATVRHGWSNATMDATRSATATSTTACTPRSTDRSTGCAERSPRAARTMQFWCAPPITATCWELTAACTRSGSTSTTRPPGCRSSSPASAPTRPRRAPFRRRHRTSTWCQRCSARRGRRRRRGRTTRRVVHRSAPLPGRNLMPVVDGGPADRSRAVYVMTRDNVLEGDTGASAFARQLGRTVNPPAPLRIKVPAHVASNFEGLVVRVDDSDAVGGAGHLWKLVRTFDDPATWTEPGVRHLAGNGIGGEAYRTDPVDDQWELYDLTTDPIEADNRWTDPALHELRQHLRMQLKQQRAVSVPERNQPWPYAKRQPRPTRPAACCVERSGDSGSPRGEIAVMAVVRPSTTARAATSADVDALMAPEQGSGHLDRLDLQTGEIGVEIGSQQVTALMHAPQRSVDELVEGQRSRFHTRPLPVACRRA</sequence>
<accession>A0A7G1IHJ6</accession>
<dbReference type="PANTHER" id="PTHR42693">
    <property type="entry name" value="ARYLSULFATASE FAMILY MEMBER"/>
    <property type="match status" value="1"/>
</dbReference>
<evidence type="ECO:0000313" key="5">
    <source>
        <dbReference type="EMBL" id="BCI90280.1"/>
    </source>
</evidence>
<dbReference type="Gene3D" id="3.40.720.10">
    <property type="entry name" value="Alkaline Phosphatase, subunit A"/>
    <property type="match status" value="2"/>
</dbReference>
<dbReference type="Pfam" id="PF00884">
    <property type="entry name" value="Sulfatase"/>
    <property type="match status" value="1"/>
</dbReference>
<organism evidence="5 6">
    <name type="scientific">Mycobacterium kansasii</name>
    <dbReference type="NCBI Taxonomy" id="1768"/>
    <lineage>
        <taxon>Bacteria</taxon>
        <taxon>Bacillati</taxon>
        <taxon>Actinomycetota</taxon>
        <taxon>Actinomycetes</taxon>
        <taxon>Mycobacteriales</taxon>
        <taxon>Mycobacteriaceae</taxon>
        <taxon>Mycobacterium</taxon>
    </lineage>
</organism>